<keyword evidence="6" id="KW-0862">Zinc</keyword>
<dbReference type="PROSITE" id="PS50114">
    <property type="entry name" value="GATA_ZN_FINGER_2"/>
    <property type="match status" value="1"/>
</dbReference>
<evidence type="ECO:0008006" key="12">
    <source>
        <dbReference type="Google" id="ProtNLM"/>
    </source>
</evidence>
<evidence type="ECO:0000259" key="8">
    <source>
        <dbReference type="PROSITE" id="PS50048"/>
    </source>
</evidence>
<dbReference type="Gene3D" id="1.10.510.10">
    <property type="entry name" value="Transferase(Phosphotransferase) domain 1"/>
    <property type="match status" value="1"/>
</dbReference>
<keyword evidence="4" id="KW-0804">Transcription</keyword>
<dbReference type="CDD" id="cd00067">
    <property type="entry name" value="GAL4"/>
    <property type="match status" value="2"/>
</dbReference>
<dbReference type="PANTHER" id="PTHR31845:SF10">
    <property type="entry name" value="ZN(II)2CYS6 TRANSCRIPTION FACTOR (EUROFUNG)"/>
    <property type="match status" value="1"/>
</dbReference>
<dbReference type="InterPro" id="IPR051089">
    <property type="entry name" value="prtT"/>
</dbReference>
<dbReference type="PROSITE" id="PS00463">
    <property type="entry name" value="ZN2_CY6_FUNGAL_1"/>
    <property type="match status" value="1"/>
</dbReference>
<evidence type="ECO:0000256" key="1">
    <source>
        <dbReference type="ARBA" id="ARBA00004123"/>
    </source>
</evidence>
<feature type="region of interest" description="Disordered" evidence="7">
    <location>
        <begin position="109"/>
        <end position="130"/>
    </location>
</feature>
<evidence type="ECO:0000256" key="4">
    <source>
        <dbReference type="ARBA" id="ARBA00023163"/>
    </source>
</evidence>
<dbReference type="Pfam" id="PF00320">
    <property type="entry name" value="GATA"/>
    <property type="match status" value="1"/>
</dbReference>
<dbReference type="SUPFAM" id="SSF56112">
    <property type="entry name" value="Protein kinase-like (PK-like)"/>
    <property type="match status" value="1"/>
</dbReference>
<reference evidence="10 11" key="1">
    <citation type="submission" date="2024-02" db="EMBL/GenBank/DDBJ databases">
        <title>A draft genome for the cacao thread blight pathogen Marasmius crinis-equi.</title>
        <authorList>
            <person name="Cohen S.P."/>
            <person name="Baruah I.K."/>
            <person name="Amoako-Attah I."/>
            <person name="Bukari Y."/>
            <person name="Meinhardt L.W."/>
            <person name="Bailey B.A."/>
        </authorList>
    </citation>
    <scope>NUCLEOTIDE SEQUENCE [LARGE SCALE GENOMIC DNA]</scope>
    <source>
        <strain evidence="10 11">GH-76</strain>
    </source>
</reference>
<dbReference type="InterPro" id="IPR013088">
    <property type="entry name" value="Znf_NHR/GATA"/>
</dbReference>
<feature type="domain" description="Zn(2)-C6 fungal-type" evidence="8">
    <location>
        <begin position="134"/>
        <end position="166"/>
    </location>
</feature>
<keyword evidence="11" id="KW-1185">Reference proteome</keyword>
<keyword evidence="5" id="KW-0539">Nucleus</keyword>
<organism evidence="10 11">
    <name type="scientific">Marasmius crinis-equi</name>
    <dbReference type="NCBI Taxonomy" id="585013"/>
    <lineage>
        <taxon>Eukaryota</taxon>
        <taxon>Fungi</taxon>
        <taxon>Dikarya</taxon>
        <taxon>Basidiomycota</taxon>
        <taxon>Agaricomycotina</taxon>
        <taxon>Agaricomycetes</taxon>
        <taxon>Agaricomycetidae</taxon>
        <taxon>Agaricales</taxon>
        <taxon>Marasmiineae</taxon>
        <taxon>Marasmiaceae</taxon>
        <taxon>Marasmius</taxon>
    </lineage>
</organism>
<dbReference type="InterPro" id="IPR036864">
    <property type="entry name" value="Zn2-C6_fun-type_DNA-bd_sf"/>
</dbReference>
<evidence type="ECO:0000256" key="6">
    <source>
        <dbReference type="PROSITE-ProRule" id="PRU00094"/>
    </source>
</evidence>
<dbReference type="InterPro" id="IPR000679">
    <property type="entry name" value="Znf_GATA"/>
</dbReference>
<feature type="domain" description="GATA-type" evidence="9">
    <location>
        <begin position="477"/>
        <end position="538"/>
    </location>
</feature>
<dbReference type="SUPFAM" id="SSF57716">
    <property type="entry name" value="Glucocorticoid receptor-like (DNA-binding domain)"/>
    <property type="match status" value="1"/>
</dbReference>
<dbReference type="PROSITE" id="PS50048">
    <property type="entry name" value="ZN2_CY6_FUNGAL_2"/>
    <property type="match status" value="1"/>
</dbReference>
<dbReference type="Gene3D" id="3.30.50.10">
    <property type="entry name" value="Erythroid Transcription Factor GATA-1, subunit A"/>
    <property type="match status" value="1"/>
</dbReference>
<name>A0ABR3F5D3_9AGAR</name>
<feature type="region of interest" description="Disordered" evidence="7">
    <location>
        <begin position="517"/>
        <end position="550"/>
    </location>
</feature>
<evidence type="ECO:0000313" key="11">
    <source>
        <dbReference type="Proteomes" id="UP001465976"/>
    </source>
</evidence>
<protein>
    <recommendedName>
        <fullName evidence="12">Zn(2)-C6 fungal-type domain-containing protein</fullName>
    </recommendedName>
</protein>
<sequence>MAVLNGSRPVRPEKCPDSLWKIINGCWAEDASIRPSASRVASQLEKMATIQLSEESGVNERSTEHRGVTRVPGACYRCQKLKVGCDFDVGSACCKNCLNGGHKCVISGRKPRSARRSERTTPKSGVGPTRSSGACDFCRRLRMKCDYKDDPNRCARCSSGGRECVISGRSAKKLPRRTEFAIQAELQTGASAEIKPIETRSHATRAACARCVRSKLRCRYQTDTSVAGRCIRCSEGDHECAPGTRIFIERSRGAATLEPRDLADEATCIARVGGVEVDDESDVGIDFDIGELTRGSLQSLASTSEYVLEDPFPHEEQMKDLSEDTEQERQPPAADPVSPQYEVATIRQRLDDGLLSKGDQQGLSSPLSLERVSSTIKDLYSTGGEPVVTTPKDASPAPDLRRIPANGPTVSTRSGHSSHFIPKLSGACDRCKALMVRCEFETDADRCKRCLNGGLECIVFGGIIEHTDDSAMKLVDAQARRQCYNCGTIDASTWRRSTRNPGEVLCNKCGLFERTHSRPRPDQFPHKQGPLSSAASQRDDSFNGDAFPPPEPEPVVSYHQYLNRPASPLDLEPNYGLRSASVVNAEDTDIWDNVVLKDAWRRFRTRVGLVGLDRDG</sequence>
<keyword evidence="3" id="KW-0238">DNA-binding</keyword>
<dbReference type="SUPFAM" id="SSF57701">
    <property type="entry name" value="Zn2/Cys6 DNA-binding domain"/>
    <property type="match status" value="4"/>
</dbReference>
<keyword evidence="6" id="KW-0863">Zinc-finger</keyword>
<accession>A0ABR3F5D3</accession>
<proteinExistence type="predicted"/>
<evidence type="ECO:0000256" key="2">
    <source>
        <dbReference type="ARBA" id="ARBA00023015"/>
    </source>
</evidence>
<dbReference type="PANTHER" id="PTHR31845">
    <property type="entry name" value="FINGER DOMAIN PROTEIN, PUTATIVE-RELATED"/>
    <property type="match status" value="1"/>
</dbReference>
<evidence type="ECO:0000256" key="7">
    <source>
        <dbReference type="SAM" id="MobiDB-lite"/>
    </source>
</evidence>
<dbReference type="InterPro" id="IPR011009">
    <property type="entry name" value="Kinase-like_dom_sf"/>
</dbReference>
<gene>
    <name evidence="10" type="ORF">V5O48_011653</name>
</gene>
<comment type="subcellular location">
    <subcellularLocation>
        <location evidence="1">Nucleus</location>
    </subcellularLocation>
</comment>
<dbReference type="EMBL" id="JBAHYK010000957">
    <property type="protein sequence ID" value="KAL0570315.1"/>
    <property type="molecule type" value="Genomic_DNA"/>
</dbReference>
<dbReference type="CDD" id="cd00202">
    <property type="entry name" value="ZnF_GATA"/>
    <property type="match status" value="1"/>
</dbReference>
<dbReference type="SMART" id="SM00401">
    <property type="entry name" value="ZnF_GATA"/>
    <property type="match status" value="1"/>
</dbReference>
<dbReference type="InterPro" id="IPR001138">
    <property type="entry name" value="Zn2Cys6_DnaBD"/>
</dbReference>
<dbReference type="Gene3D" id="4.10.240.10">
    <property type="entry name" value="Zn(2)-C6 fungal-type DNA-binding domain"/>
    <property type="match status" value="1"/>
</dbReference>
<comment type="caution">
    <text evidence="10">The sequence shown here is derived from an EMBL/GenBank/DDBJ whole genome shotgun (WGS) entry which is preliminary data.</text>
</comment>
<dbReference type="SMART" id="SM00066">
    <property type="entry name" value="GAL4"/>
    <property type="match status" value="3"/>
</dbReference>
<keyword evidence="2" id="KW-0805">Transcription regulation</keyword>
<evidence type="ECO:0000313" key="10">
    <source>
        <dbReference type="EMBL" id="KAL0570315.1"/>
    </source>
</evidence>
<evidence type="ECO:0000259" key="9">
    <source>
        <dbReference type="PROSITE" id="PS50114"/>
    </source>
</evidence>
<dbReference type="Pfam" id="PF00172">
    <property type="entry name" value="Zn_clus"/>
    <property type="match status" value="1"/>
</dbReference>
<feature type="region of interest" description="Disordered" evidence="7">
    <location>
        <begin position="319"/>
        <end position="341"/>
    </location>
</feature>
<dbReference type="Proteomes" id="UP001465976">
    <property type="component" value="Unassembled WGS sequence"/>
</dbReference>
<evidence type="ECO:0000256" key="3">
    <source>
        <dbReference type="ARBA" id="ARBA00023125"/>
    </source>
</evidence>
<keyword evidence="6" id="KW-0479">Metal-binding</keyword>
<evidence type="ECO:0000256" key="5">
    <source>
        <dbReference type="ARBA" id="ARBA00023242"/>
    </source>
</evidence>